<dbReference type="AlphaFoldDB" id="A0A2K1J3S7"/>
<evidence type="ECO:0000313" key="4">
    <source>
        <dbReference type="Proteomes" id="UP000006727"/>
    </source>
</evidence>
<dbReference type="PaxDb" id="3218-PP1S98_28V6.1"/>
<feature type="region of interest" description="Disordered" evidence="1">
    <location>
        <begin position="127"/>
        <end position="232"/>
    </location>
</feature>
<dbReference type="OrthoDB" id="1976274at2759"/>
<sequence>MLFATTVWIIVASFRGRRRILEIMTRLGLRNFTCLLPAETLDHGHHEWSEEVEQPGTSYNSKGNFSYTENRKVKGSAAAGEFEGARGRERMNCSSGGAHMLACFRAGAINLIVHPAMVSIGGQKQGASTVQPLNSLPRGGFLDGAADHDSGDDPTSPVVTCIGQVKKDKSKTPPKTPPKTPTNAAEAAPDLRSLKSMREKPQRFESASAPSSPKPSRWRQFLGPRGMLNPSVQSRNENEFHVDLNRFSSACSSIAKTAPTLDMKSSRTQTGTFLAKSLMMLQLECDSARDESPGVSDVSASKTKPSEIKCNEETKCIASRPPAAVCNNTRGGSDEVLLWKRRSGAKPLTLDLKRRAV</sequence>
<evidence type="ECO:0000313" key="3">
    <source>
        <dbReference type="EnsemblPlants" id="Pp3c17_13700V3.1"/>
    </source>
</evidence>
<dbReference type="Proteomes" id="UP000006727">
    <property type="component" value="Chromosome 17"/>
</dbReference>
<reference evidence="2 4" key="1">
    <citation type="journal article" date="2008" name="Science">
        <title>The Physcomitrella genome reveals evolutionary insights into the conquest of land by plants.</title>
        <authorList>
            <person name="Rensing S."/>
            <person name="Lang D."/>
            <person name="Zimmer A."/>
            <person name="Terry A."/>
            <person name="Salamov A."/>
            <person name="Shapiro H."/>
            <person name="Nishiyama T."/>
            <person name="Perroud P.-F."/>
            <person name="Lindquist E."/>
            <person name="Kamisugi Y."/>
            <person name="Tanahashi T."/>
            <person name="Sakakibara K."/>
            <person name="Fujita T."/>
            <person name="Oishi K."/>
            <person name="Shin-I T."/>
            <person name="Kuroki Y."/>
            <person name="Toyoda A."/>
            <person name="Suzuki Y."/>
            <person name="Hashimoto A."/>
            <person name="Yamaguchi K."/>
            <person name="Sugano A."/>
            <person name="Kohara Y."/>
            <person name="Fujiyama A."/>
            <person name="Anterola A."/>
            <person name="Aoki S."/>
            <person name="Ashton N."/>
            <person name="Barbazuk W.B."/>
            <person name="Barker E."/>
            <person name="Bennetzen J."/>
            <person name="Bezanilla M."/>
            <person name="Blankenship R."/>
            <person name="Cho S.H."/>
            <person name="Dutcher S."/>
            <person name="Estelle M."/>
            <person name="Fawcett J.A."/>
            <person name="Gundlach H."/>
            <person name="Hanada K."/>
            <person name="Heyl A."/>
            <person name="Hicks K.A."/>
            <person name="Hugh J."/>
            <person name="Lohr M."/>
            <person name="Mayer K."/>
            <person name="Melkozernov A."/>
            <person name="Murata T."/>
            <person name="Nelson D."/>
            <person name="Pils B."/>
            <person name="Prigge M."/>
            <person name="Reiss B."/>
            <person name="Renner T."/>
            <person name="Rombauts S."/>
            <person name="Rushton P."/>
            <person name="Sanderfoot A."/>
            <person name="Schween G."/>
            <person name="Shiu S.-H."/>
            <person name="Stueber K."/>
            <person name="Theodoulou F.L."/>
            <person name="Tu H."/>
            <person name="Van de Peer Y."/>
            <person name="Verrier P.J."/>
            <person name="Waters E."/>
            <person name="Wood A."/>
            <person name="Yang L."/>
            <person name="Cove D."/>
            <person name="Cuming A."/>
            <person name="Hasebe M."/>
            <person name="Lucas S."/>
            <person name="Mishler D.B."/>
            <person name="Reski R."/>
            <person name="Grigoriev I."/>
            <person name="Quatrano R.S."/>
            <person name="Boore J.L."/>
        </authorList>
    </citation>
    <scope>NUCLEOTIDE SEQUENCE [LARGE SCALE GENOMIC DNA]</scope>
    <source>
        <strain evidence="3 4">cv. Gransden 2004</strain>
    </source>
</reference>
<proteinExistence type="predicted"/>
<evidence type="ECO:0000313" key="2">
    <source>
        <dbReference type="EMBL" id="PNR36187.1"/>
    </source>
</evidence>
<dbReference type="GeneID" id="112294783"/>
<accession>A0A2K1J3S7</accession>
<gene>
    <name evidence="3" type="primary">LOC112294783</name>
    <name evidence="2" type="ORF">PHYPA_022038</name>
</gene>
<dbReference type="Gramene" id="Pp3c17_13700V3.1">
    <property type="protein sequence ID" value="Pp3c17_13700V3.1"/>
    <property type="gene ID" value="Pp3c17_13700"/>
</dbReference>
<dbReference type="Gramene" id="Pp3c17_13700V3.3">
    <property type="protein sequence ID" value="Pp3c17_13700V3.3"/>
    <property type="gene ID" value="Pp3c17_13700"/>
</dbReference>
<evidence type="ECO:0000256" key="1">
    <source>
        <dbReference type="SAM" id="MobiDB-lite"/>
    </source>
</evidence>
<feature type="compositionally biased region" description="Low complexity" evidence="1">
    <location>
        <begin position="206"/>
        <end position="215"/>
    </location>
</feature>
<dbReference type="EnsemblPlants" id="Pp3c17_13700V3.3">
    <property type="protein sequence ID" value="Pp3c17_13700V3.3"/>
    <property type="gene ID" value="Pp3c17_13700"/>
</dbReference>
<dbReference type="Gramene" id="Pp3c17_13700V3.2">
    <property type="protein sequence ID" value="Pp3c17_13700V3.2"/>
    <property type="gene ID" value="Pp3c17_13700"/>
</dbReference>
<dbReference type="EnsemblPlants" id="Pp3c17_13700V3.2">
    <property type="protein sequence ID" value="Pp3c17_13700V3.2"/>
    <property type="gene ID" value="Pp3c17_13700"/>
</dbReference>
<dbReference type="EMBL" id="ABEU02000017">
    <property type="protein sequence ID" value="PNR36187.1"/>
    <property type="molecule type" value="Genomic_DNA"/>
</dbReference>
<dbReference type="RefSeq" id="XP_024401382.1">
    <property type="nucleotide sequence ID" value="XM_024545614.2"/>
</dbReference>
<organism evidence="2">
    <name type="scientific">Physcomitrium patens</name>
    <name type="common">Spreading-leaved earth moss</name>
    <name type="synonym">Physcomitrella patens</name>
    <dbReference type="NCBI Taxonomy" id="3218"/>
    <lineage>
        <taxon>Eukaryota</taxon>
        <taxon>Viridiplantae</taxon>
        <taxon>Streptophyta</taxon>
        <taxon>Embryophyta</taxon>
        <taxon>Bryophyta</taxon>
        <taxon>Bryophytina</taxon>
        <taxon>Bryopsida</taxon>
        <taxon>Funariidae</taxon>
        <taxon>Funariales</taxon>
        <taxon>Funariaceae</taxon>
        <taxon>Physcomitrium</taxon>
    </lineage>
</organism>
<feature type="compositionally biased region" description="Basic and acidic residues" evidence="1">
    <location>
        <begin position="192"/>
        <end position="203"/>
    </location>
</feature>
<name>A0A2K1J3S7_PHYPA</name>
<dbReference type="EnsemblPlants" id="Pp3c17_13700V3.1">
    <property type="protein sequence ID" value="Pp3c17_13700V3.1"/>
    <property type="gene ID" value="Pp3c17_13700"/>
</dbReference>
<reference evidence="3" key="3">
    <citation type="submission" date="2020-12" db="UniProtKB">
        <authorList>
            <consortium name="EnsemblPlants"/>
        </authorList>
    </citation>
    <scope>IDENTIFICATION</scope>
</reference>
<reference evidence="2 4" key="2">
    <citation type="journal article" date="2018" name="Plant J.">
        <title>The Physcomitrella patens chromosome-scale assembly reveals moss genome structure and evolution.</title>
        <authorList>
            <person name="Lang D."/>
            <person name="Ullrich K.K."/>
            <person name="Murat F."/>
            <person name="Fuchs J."/>
            <person name="Jenkins J."/>
            <person name="Haas F.B."/>
            <person name="Piednoel M."/>
            <person name="Gundlach H."/>
            <person name="Van Bel M."/>
            <person name="Meyberg R."/>
            <person name="Vives C."/>
            <person name="Morata J."/>
            <person name="Symeonidi A."/>
            <person name="Hiss M."/>
            <person name="Muchero W."/>
            <person name="Kamisugi Y."/>
            <person name="Saleh O."/>
            <person name="Blanc G."/>
            <person name="Decker E.L."/>
            <person name="van Gessel N."/>
            <person name="Grimwood J."/>
            <person name="Hayes R.D."/>
            <person name="Graham S.W."/>
            <person name="Gunter L.E."/>
            <person name="McDaniel S.F."/>
            <person name="Hoernstein S.N.W."/>
            <person name="Larsson A."/>
            <person name="Li F.W."/>
            <person name="Perroud P.F."/>
            <person name="Phillips J."/>
            <person name="Ranjan P."/>
            <person name="Rokshar D.S."/>
            <person name="Rothfels C.J."/>
            <person name="Schneider L."/>
            <person name="Shu S."/>
            <person name="Stevenson D.W."/>
            <person name="Thummler F."/>
            <person name="Tillich M."/>
            <person name="Villarreal Aguilar J.C."/>
            <person name="Widiez T."/>
            <person name="Wong G.K."/>
            <person name="Wymore A."/>
            <person name="Zhang Y."/>
            <person name="Zimmer A.D."/>
            <person name="Quatrano R.S."/>
            <person name="Mayer K.F.X."/>
            <person name="Goodstein D."/>
            <person name="Casacuberta J.M."/>
            <person name="Vandepoele K."/>
            <person name="Reski R."/>
            <person name="Cuming A.C."/>
            <person name="Tuskan G.A."/>
            <person name="Maumus F."/>
            <person name="Salse J."/>
            <person name="Schmutz J."/>
            <person name="Rensing S.A."/>
        </authorList>
    </citation>
    <scope>NUCLEOTIDE SEQUENCE [LARGE SCALE GENOMIC DNA]</scope>
    <source>
        <strain evidence="3 4">cv. Gransden 2004</strain>
    </source>
</reference>
<keyword evidence="4" id="KW-1185">Reference proteome</keyword>
<protein>
    <submittedName>
        <fullName evidence="2 3">Uncharacterized protein</fullName>
    </submittedName>
</protein>